<evidence type="ECO:0000313" key="3">
    <source>
        <dbReference type="EMBL" id="PLR26885.1"/>
    </source>
</evidence>
<gene>
    <name evidence="3" type="ORF">SGCZBJ_08995</name>
</gene>
<sequence>MYQSEFPVETPVPIFDPTLLAGIALITLAVAALAFCAGRFTGRKGRDERWRDVPKAIHKAILARCVAATSAPTGELLRRAEELVAEVEARVGALIEFAVCGKALKSLEKACLGQFPKPEARHEPKASKPCTCGHQAREEGKHGHEAAPASAPSSTCKAPAPCQCVICCVPVTVGGLALATPQVKISSKQTVIVNANCAPAQAPAPTSRVCTCGAAAHGKSQEDEHKPEPPLEWSEHMRRLRLAVVEFADVWNSPDNLRLLERCQKQLTHTEAAPRAGHGRDDGHGGGHGH</sequence>
<accession>A0A2N5DLL5</accession>
<evidence type="ECO:0000313" key="4">
    <source>
        <dbReference type="Proteomes" id="UP000234479"/>
    </source>
</evidence>
<organism evidence="3 4">
    <name type="scientific">Caulobacter zeae</name>
    <dbReference type="NCBI Taxonomy" id="2055137"/>
    <lineage>
        <taxon>Bacteria</taxon>
        <taxon>Pseudomonadati</taxon>
        <taxon>Pseudomonadota</taxon>
        <taxon>Alphaproteobacteria</taxon>
        <taxon>Caulobacterales</taxon>
        <taxon>Caulobacteraceae</taxon>
        <taxon>Caulobacter</taxon>
    </lineage>
</organism>
<keyword evidence="4" id="KW-1185">Reference proteome</keyword>
<feature type="transmembrane region" description="Helical" evidence="2">
    <location>
        <begin position="20"/>
        <end position="41"/>
    </location>
</feature>
<keyword evidence="2" id="KW-0812">Transmembrane</keyword>
<feature type="compositionally biased region" description="Basic and acidic residues" evidence="1">
    <location>
        <begin position="278"/>
        <end position="290"/>
    </location>
</feature>
<dbReference type="AlphaFoldDB" id="A0A2N5DLL5"/>
<keyword evidence="2" id="KW-1133">Transmembrane helix</keyword>
<name>A0A2N5DLL5_9CAUL</name>
<evidence type="ECO:0000256" key="1">
    <source>
        <dbReference type="SAM" id="MobiDB-lite"/>
    </source>
</evidence>
<dbReference type="OrthoDB" id="7193412at2"/>
<dbReference type="EMBL" id="PJRS01000017">
    <property type="protein sequence ID" value="PLR26885.1"/>
    <property type="molecule type" value="Genomic_DNA"/>
</dbReference>
<proteinExistence type="predicted"/>
<evidence type="ECO:0000256" key="2">
    <source>
        <dbReference type="SAM" id="Phobius"/>
    </source>
</evidence>
<dbReference type="Proteomes" id="UP000234479">
    <property type="component" value="Unassembled WGS sequence"/>
</dbReference>
<keyword evidence="2" id="KW-0472">Membrane</keyword>
<comment type="caution">
    <text evidence="3">The sequence shown here is derived from an EMBL/GenBank/DDBJ whole genome shotgun (WGS) entry which is preliminary data.</text>
</comment>
<feature type="region of interest" description="Disordered" evidence="1">
    <location>
        <begin position="268"/>
        <end position="290"/>
    </location>
</feature>
<reference evidence="3 4" key="1">
    <citation type="submission" date="2017-12" db="EMBL/GenBank/DDBJ databases">
        <title>The genome sequence of Caulobacter sp. 410.</title>
        <authorList>
            <person name="Gao J."/>
            <person name="Mao X."/>
            <person name="Sun J."/>
        </authorList>
    </citation>
    <scope>NUCLEOTIDE SEQUENCE [LARGE SCALE GENOMIC DNA]</scope>
    <source>
        <strain evidence="3 4">410</strain>
    </source>
</reference>
<protein>
    <submittedName>
        <fullName evidence="3">Uncharacterized protein</fullName>
    </submittedName>
</protein>
<dbReference type="RefSeq" id="WP_101717661.1">
    <property type="nucleotide sequence ID" value="NZ_PJRS01000017.1"/>
</dbReference>